<evidence type="ECO:0000313" key="2">
    <source>
        <dbReference type="EMBL" id="GHE71168.1"/>
    </source>
</evidence>
<feature type="region of interest" description="Disordered" evidence="1">
    <location>
        <begin position="59"/>
        <end position="93"/>
    </location>
</feature>
<protein>
    <submittedName>
        <fullName evidence="2">Uncharacterized protein</fullName>
    </submittedName>
</protein>
<dbReference type="AlphaFoldDB" id="A0A918ZVN4"/>
<sequence>MPRTQVIATGAMDGSIIAAIIVTHSTRNSGSAIPIVPGSTPMPRAWPIVSTQAGTAIRTTRNQAAARSRVGSKPPPVPVGATDRNATRAELRL</sequence>
<evidence type="ECO:0000313" key="3">
    <source>
        <dbReference type="Proteomes" id="UP000603227"/>
    </source>
</evidence>
<reference evidence="2" key="2">
    <citation type="submission" date="2020-09" db="EMBL/GenBank/DDBJ databases">
        <authorList>
            <person name="Sun Q."/>
            <person name="Zhou Y."/>
        </authorList>
    </citation>
    <scope>NUCLEOTIDE SEQUENCE</scope>
    <source>
        <strain evidence="2">CGMCC 4.7403</strain>
    </source>
</reference>
<reference evidence="2" key="1">
    <citation type="journal article" date="2014" name="Int. J. Syst. Evol. Microbiol.">
        <title>Complete genome sequence of Corynebacterium casei LMG S-19264T (=DSM 44701T), isolated from a smear-ripened cheese.</title>
        <authorList>
            <consortium name="US DOE Joint Genome Institute (JGI-PGF)"/>
            <person name="Walter F."/>
            <person name="Albersmeier A."/>
            <person name="Kalinowski J."/>
            <person name="Ruckert C."/>
        </authorList>
    </citation>
    <scope>NUCLEOTIDE SEQUENCE</scope>
    <source>
        <strain evidence="2">CGMCC 4.7403</strain>
    </source>
</reference>
<organism evidence="2 3">
    <name type="scientific">Streptomyces capitiformicae</name>
    <dbReference type="NCBI Taxonomy" id="2014920"/>
    <lineage>
        <taxon>Bacteria</taxon>
        <taxon>Bacillati</taxon>
        <taxon>Actinomycetota</taxon>
        <taxon>Actinomycetes</taxon>
        <taxon>Kitasatosporales</taxon>
        <taxon>Streptomycetaceae</taxon>
        <taxon>Streptomyces</taxon>
    </lineage>
</organism>
<comment type="caution">
    <text evidence="2">The sequence shown here is derived from an EMBL/GenBank/DDBJ whole genome shotgun (WGS) entry which is preliminary data.</text>
</comment>
<proteinExistence type="predicted"/>
<dbReference type="EMBL" id="BNAT01000079">
    <property type="protein sequence ID" value="GHE71168.1"/>
    <property type="molecule type" value="Genomic_DNA"/>
</dbReference>
<accession>A0A918ZVN4</accession>
<gene>
    <name evidence="2" type="ORF">GCM10017771_95140</name>
</gene>
<keyword evidence="3" id="KW-1185">Reference proteome</keyword>
<dbReference type="Proteomes" id="UP000603227">
    <property type="component" value="Unassembled WGS sequence"/>
</dbReference>
<evidence type="ECO:0000256" key="1">
    <source>
        <dbReference type="SAM" id="MobiDB-lite"/>
    </source>
</evidence>
<name>A0A918ZVN4_9ACTN</name>